<name>A0ABR0Z297_HUSHU</name>
<sequence length="666" mass="77172">MFVEPTGEIRMGTLTAETTNARDSAGDALAKDQAMEQLDDLSTKNKPGKCKKNLKGKILGWTRKIRPKTKPNSDSSPQALTFEEYLKLRRISEAGQQLISLEEKLYRYADGSENQEEALKEEEELKLAYETFTQDLWTTIAAGVTLSGEELKRLASAVRSIEQEEERDKKCLEEKERNGRIPQWRPRECRKELDTVLQKAVEQRMEDILEVMGAENLSSIKQDIFKMGKRVKEDLLSVVMNVKSCYPEGYDICNVYAKLYHIAFSSQLKKITEFGLGQEDCTYVLGWVHNYYQNDILKHRDLEKEIDGKSLGSLLPEDVIKQLESQYVSSRESEIKQWLSKAVGNEVTKWMEGEIPEQMDGFYNSEIAIDVIQSIVGAVKEAKEMLDEEFGNMMHVVMWALQELLERYKKTLEDFIKDKEKHKNCAAVIKANMFNCKQFRDYIEKTNDTFEAEDKEKCLSVLSGLEDTGYRYLADLMHLPLKPYYKVLITQEWLTSSKPVMDNILHLAEKHIQEFRKMKPCCFQELLKRLHFEVIAEYSKRIMKKKIKLKSEQQQTAMAEKICDDNRKIQELFTRYESKEDWLHDVLPKVAEVIKLQDPSMIVLETATLVRDYPDISEKHLSALLHIKANLPSKDVKSIKKVLQMKKEDLNSCHSAKSFFTLVPVR</sequence>
<comment type="similarity">
    <text evidence="1">Belongs to the SEC6 family.</text>
</comment>
<organism evidence="2 3">
    <name type="scientific">Huso huso</name>
    <name type="common">Beluga</name>
    <name type="synonym">Acipenser huso</name>
    <dbReference type="NCBI Taxonomy" id="61971"/>
    <lineage>
        <taxon>Eukaryota</taxon>
        <taxon>Metazoa</taxon>
        <taxon>Chordata</taxon>
        <taxon>Craniata</taxon>
        <taxon>Vertebrata</taxon>
        <taxon>Euteleostomi</taxon>
        <taxon>Actinopterygii</taxon>
        <taxon>Chondrostei</taxon>
        <taxon>Acipenseriformes</taxon>
        <taxon>Acipenseridae</taxon>
        <taxon>Huso</taxon>
    </lineage>
</organism>
<dbReference type="InterPro" id="IPR010326">
    <property type="entry name" value="EXOC3/Sec6"/>
</dbReference>
<dbReference type="PANTHER" id="PTHR21292:SF4">
    <property type="entry name" value="TUMOR NECROSIS FACTOR ALPHA-INDUCED PROTEIN 2"/>
    <property type="match status" value="1"/>
</dbReference>
<proteinExistence type="inferred from homology"/>
<keyword evidence="3" id="KW-1185">Reference proteome</keyword>
<reference evidence="2 3" key="1">
    <citation type="submission" date="2021-05" db="EMBL/GenBank/DDBJ databases">
        <authorList>
            <person name="Zahm M."/>
            <person name="Klopp C."/>
            <person name="Cabau C."/>
            <person name="Kuhl H."/>
            <person name="Suciu R."/>
            <person name="Ciorpac M."/>
            <person name="Holostenco D."/>
            <person name="Gessner J."/>
            <person name="Wuertz S."/>
            <person name="Hohne C."/>
            <person name="Stock M."/>
            <person name="Gislard M."/>
            <person name="Lluch J."/>
            <person name="Milhes M."/>
            <person name="Lampietro C."/>
            <person name="Lopez Roques C."/>
            <person name="Donnadieu C."/>
            <person name="Du K."/>
            <person name="Schartl M."/>
            <person name="Guiguen Y."/>
        </authorList>
    </citation>
    <scope>NUCLEOTIDE SEQUENCE [LARGE SCALE GENOMIC DNA]</scope>
    <source>
        <strain evidence="2">Hh-F2</strain>
        <tissue evidence="2">Blood</tissue>
    </source>
</reference>
<comment type="caution">
    <text evidence="2">The sequence shown here is derived from an EMBL/GenBank/DDBJ whole genome shotgun (WGS) entry which is preliminary data.</text>
</comment>
<accession>A0ABR0Z297</accession>
<dbReference type="Pfam" id="PF06046">
    <property type="entry name" value="Sec6"/>
    <property type="match status" value="1"/>
</dbReference>
<dbReference type="PANTHER" id="PTHR21292">
    <property type="entry name" value="EXOCYST COMPLEX COMPONENT SEC6-RELATED"/>
    <property type="match status" value="1"/>
</dbReference>
<dbReference type="EMBL" id="JAHFZB010000018">
    <property type="protein sequence ID" value="KAK6478955.1"/>
    <property type="molecule type" value="Genomic_DNA"/>
</dbReference>
<protein>
    <submittedName>
        <fullName evidence="2">Tumor necrosis factor alpha-induced protein 2-like</fullName>
    </submittedName>
</protein>
<evidence type="ECO:0000313" key="3">
    <source>
        <dbReference type="Proteomes" id="UP001369086"/>
    </source>
</evidence>
<dbReference type="InterPro" id="IPR042532">
    <property type="entry name" value="EXOC3/Sec6_C"/>
</dbReference>
<dbReference type="Gene3D" id="1.10.357.50">
    <property type="match status" value="1"/>
</dbReference>
<gene>
    <name evidence="2" type="ORF">HHUSO_G19588</name>
</gene>
<evidence type="ECO:0000313" key="2">
    <source>
        <dbReference type="EMBL" id="KAK6478955.1"/>
    </source>
</evidence>
<dbReference type="Proteomes" id="UP001369086">
    <property type="component" value="Unassembled WGS sequence"/>
</dbReference>
<dbReference type="Gene3D" id="1.10.357.70">
    <property type="entry name" value="Exocyst complex component Sec6, C-terminal domain"/>
    <property type="match status" value="1"/>
</dbReference>
<evidence type="ECO:0000256" key="1">
    <source>
        <dbReference type="ARBA" id="ARBA00009447"/>
    </source>
</evidence>